<dbReference type="InterPro" id="IPR007627">
    <property type="entry name" value="RNA_pol_sigma70_r2"/>
</dbReference>
<feature type="domain" description="RNA polymerase sigma-70 region 2" evidence="7">
    <location>
        <begin position="25"/>
        <end position="88"/>
    </location>
</feature>
<evidence type="ECO:0000259" key="8">
    <source>
        <dbReference type="Pfam" id="PF08281"/>
    </source>
</evidence>
<feature type="domain" description="RNA polymerase sigma factor 70 region 4 type 2" evidence="8">
    <location>
        <begin position="146"/>
        <end position="198"/>
    </location>
</feature>
<dbReference type="NCBIfam" id="TIGR02960">
    <property type="entry name" value="SigX5"/>
    <property type="match status" value="1"/>
</dbReference>
<dbReference type="InterPro" id="IPR052704">
    <property type="entry name" value="ECF_Sigma-70_Domain"/>
</dbReference>
<dbReference type="NCBIfam" id="TIGR02937">
    <property type="entry name" value="sigma70-ECF"/>
    <property type="match status" value="1"/>
</dbReference>
<dbReference type="GO" id="GO:0006352">
    <property type="term" value="P:DNA-templated transcription initiation"/>
    <property type="evidence" value="ECO:0007669"/>
    <property type="project" value="InterPro"/>
</dbReference>
<dbReference type="NCBIfam" id="NF006089">
    <property type="entry name" value="PRK08241.1"/>
    <property type="match status" value="1"/>
</dbReference>
<evidence type="ECO:0000256" key="3">
    <source>
        <dbReference type="ARBA" id="ARBA00023015"/>
    </source>
</evidence>
<dbReference type="InterPro" id="IPR014305">
    <property type="entry name" value="RNA_pol_sigma-G_actinobac"/>
</dbReference>
<dbReference type="SUPFAM" id="SSF54427">
    <property type="entry name" value="NTF2-like"/>
    <property type="match status" value="1"/>
</dbReference>
<dbReference type="STRING" id="310780.SAMN05216267_104820"/>
<dbReference type="Pfam" id="PF08281">
    <property type="entry name" value="Sigma70_r4_2"/>
    <property type="match status" value="1"/>
</dbReference>
<dbReference type="PANTHER" id="PTHR30173:SF36">
    <property type="entry name" value="ECF RNA POLYMERASE SIGMA FACTOR SIGJ"/>
    <property type="match status" value="1"/>
</dbReference>
<evidence type="ECO:0000256" key="2">
    <source>
        <dbReference type="ARBA" id="ARBA00011344"/>
    </source>
</evidence>
<dbReference type="Gene3D" id="3.10.450.50">
    <property type="match status" value="1"/>
</dbReference>
<feature type="compositionally biased region" description="Low complexity" evidence="6">
    <location>
        <begin position="365"/>
        <end position="377"/>
    </location>
</feature>
<organism evidence="9 10">
    <name type="scientific">Actinacidiphila rubida</name>
    <dbReference type="NCBI Taxonomy" id="310780"/>
    <lineage>
        <taxon>Bacteria</taxon>
        <taxon>Bacillati</taxon>
        <taxon>Actinomycetota</taxon>
        <taxon>Actinomycetes</taxon>
        <taxon>Kitasatosporales</taxon>
        <taxon>Streptomycetaceae</taxon>
        <taxon>Actinacidiphila</taxon>
    </lineage>
</organism>
<comment type="subunit">
    <text evidence="2">Interacts transiently with the RNA polymerase catalytic core formed by RpoA, RpoB, RpoC and RpoZ (2 alpha, 1 beta, 1 beta' and 1 omega subunit) to form the RNA polymerase holoenzyme that can initiate transcription.</text>
</comment>
<dbReference type="SUPFAM" id="SSF88659">
    <property type="entry name" value="Sigma3 and sigma4 domains of RNA polymerase sigma factors"/>
    <property type="match status" value="1"/>
</dbReference>
<keyword evidence="5" id="KW-0804">Transcription</keyword>
<dbReference type="InterPro" id="IPR014284">
    <property type="entry name" value="RNA_pol_sigma-70_dom"/>
</dbReference>
<dbReference type="Pfam" id="PF04542">
    <property type="entry name" value="Sigma70_r2"/>
    <property type="match status" value="1"/>
</dbReference>
<proteinExistence type="inferred from homology"/>
<name>A0A1H8T5N0_9ACTN</name>
<dbReference type="PANTHER" id="PTHR30173">
    <property type="entry name" value="SIGMA 19 FACTOR"/>
    <property type="match status" value="1"/>
</dbReference>
<evidence type="ECO:0000313" key="9">
    <source>
        <dbReference type="EMBL" id="SEO86115.1"/>
    </source>
</evidence>
<reference evidence="9 10" key="1">
    <citation type="submission" date="2016-10" db="EMBL/GenBank/DDBJ databases">
        <authorList>
            <person name="de Groot N.N."/>
        </authorList>
    </citation>
    <scope>NUCLEOTIDE SEQUENCE [LARGE SCALE GENOMIC DNA]</scope>
    <source>
        <strain evidence="9 10">CGMCC 4.2026</strain>
    </source>
</reference>
<dbReference type="InterPro" id="IPR032710">
    <property type="entry name" value="NTF2-like_dom_sf"/>
</dbReference>
<dbReference type="Proteomes" id="UP000181951">
    <property type="component" value="Unassembled WGS sequence"/>
</dbReference>
<keyword evidence="10" id="KW-1185">Reference proteome</keyword>
<dbReference type="InterPro" id="IPR036388">
    <property type="entry name" value="WH-like_DNA-bd_sf"/>
</dbReference>
<evidence type="ECO:0000256" key="5">
    <source>
        <dbReference type="ARBA" id="ARBA00023163"/>
    </source>
</evidence>
<accession>A0A1H8T5N0</accession>
<dbReference type="EMBL" id="FODD01000048">
    <property type="protein sequence ID" value="SEO86115.1"/>
    <property type="molecule type" value="Genomic_DNA"/>
</dbReference>
<dbReference type="Gene3D" id="1.10.10.10">
    <property type="entry name" value="Winged helix-like DNA-binding domain superfamily/Winged helix DNA-binding domain"/>
    <property type="match status" value="1"/>
</dbReference>
<feature type="region of interest" description="Disordered" evidence="6">
    <location>
        <begin position="337"/>
        <end position="377"/>
    </location>
</feature>
<evidence type="ECO:0000256" key="6">
    <source>
        <dbReference type="SAM" id="MobiDB-lite"/>
    </source>
</evidence>
<evidence type="ECO:0000256" key="1">
    <source>
        <dbReference type="ARBA" id="ARBA00010641"/>
    </source>
</evidence>
<dbReference type="Gene3D" id="1.10.1740.10">
    <property type="match status" value="1"/>
</dbReference>
<evidence type="ECO:0000259" key="7">
    <source>
        <dbReference type="Pfam" id="PF04542"/>
    </source>
</evidence>
<dbReference type="InterPro" id="IPR013325">
    <property type="entry name" value="RNA_pol_sigma_r2"/>
</dbReference>
<evidence type="ECO:0000313" key="10">
    <source>
        <dbReference type="Proteomes" id="UP000181951"/>
    </source>
</evidence>
<dbReference type="SUPFAM" id="SSF88946">
    <property type="entry name" value="Sigma2 domain of RNA polymerase sigma factors"/>
    <property type="match status" value="1"/>
</dbReference>
<sequence>MKQGEAHQEAAVEEREAFAGATEPFRRELLAHCYRLLGSVDDATDVVQETYLRAWRSHGTFEGRSSMRTWLYRIATNACLSALAHHSRRVLPAGLGGPEADPGTAPVPAGPGVRWLQPVPDALVAPGPDGADDPAAVVVAREDLRLALVASLQYLSGAQRAVLLLRDVLSFPAAEVAAMLGTTTAAVKSTLQRARARLRALAPEPDDITPPTGPEARALLDQYIAAFQNADAPALERLLRRDATLEATPFTTWFAGNATCVPYLRTWVLGSPGDWLMLPTSANGQPAAVAYTRDPDGAYQAYGVVVLTVTPTGIRHVHSFHQPALAAVFGFPRTASAGDRARRTEPGSPLAAVGHRPGREDRRPGTPGTPGRLGTPG</sequence>
<dbReference type="InterPro" id="IPR013249">
    <property type="entry name" value="RNA_pol_sigma70_r4_t2"/>
</dbReference>
<keyword evidence="3" id="KW-0805">Transcription regulation</keyword>
<comment type="similarity">
    <text evidence="1">Belongs to the sigma-70 factor family. ECF subfamily.</text>
</comment>
<keyword evidence="4" id="KW-0731">Sigma factor</keyword>
<dbReference type="InterPro" id="IPR013324">
    <property type="entry name" value="RNA_pol_sigma_r3/r4-like"/>
</dbReference>
<dbReference type="AlphaFoldDB" id="A0A1H8T5N0"/>
<gene>
    <name evidence="9" type="ORF">SAMN05216267_104820</name>
</gene>
<evidence type="ECO:0000256" key="4">
    <source>
        <dbReference type="ARBA" id="ARBA00023082"/>
    </source>
</evidence>
<dbReference type="GO" id="GO:0003677">
    <property type="term" value="F:DNA binding"/>
    <property type="evidence" value="ECO:0007669"/>
    <property type="project" value="InterPro"/>
</dbReference>
<protein>
    <submittedName>
        <fullName evidence="9">RNA polymerase, sigma subunit, ECF family</fullName>
    </submittedName>
</protein>
<dbReference type="GO" id="GO:0016987">
    <property type="term" value="F:sigma factor activity"/>
    <property type="evidence" value="ECO:0007669"/>
    <property type="project" value="UniProtKB-KW"/>
</dbReference>